<proteinExistence type="predicted"/>
<evidence type="ECO:0000313" key="2">
    <source>
        <dbReference type="EMBL" id="MSR93135.1"/>
    </source>
</evidence>
<accession>A0A6N7UXS5</accession>
<dbReference type="InterPro" id="IPR051044">
    <property type="entry name" value="MAG_DAG_Lipase"/>
</dbReference>
<dbReference type="Pfam" id="PF12146">
    <property type="entry name" value="Hydrolase_4"/>
    <property type="match status" value="1"/>
</dbReference>
<dbReference type="InterPro" id="IPR029058">
    <property type="entry name" value="AB_hydrolase_fold"/>
</dbReference>
<evidence type="ECO:0000313" key="3">
    <source>
        <dbReference type="Proteomes" id="UP000434409"/>
    </source>
</evidence>
<dbReference type="EMBL" id="VULY01000018">
    <property type="protein sequence ID" value="MSR93135.1"/>
    <property type="molecule type" value="Genomic_DNA"/>
</dbReference>
<keyword evidence="3" id="KW-1185">Reference proteome</keyword>
<gene>
    <name evidence="2" type="ORF">FYJ34_02265</name>
</gene>
<evidence type="ECO:0000259" key="1">
    <source>
        <dbReference type="Pfam" id="PF12146"/>
    </source>
</evidence>
<organism evidence="2 3">
    <name type="scientific">Suipraeoptans intestinalis</name>
    <dbReference type="NCBI Taxonomy" id="2606628"/>
    <lineage>
        <taxon>Bacteria</taxon>
        <taxon>Bacillati</taxon>
        <taxon>Bacillota</taxon>
        <taxon>Clostridia</taxon>
        <taxon>Lachnospirales</taxon>
        <taxon>Lachnospiraceae</taxon>
        <taxon>Suipraeoptans</taxon>
    </lineage>
</organism>
<dbReference type="InterPro" id="IPR022742">
    <property type="entry name" value="Hydrolase_4"/>
</dbReference>
<dbReference type="SUPFAM" id="SSF53474">
    <property type="entry name" value="alpha/beta-Hydrolases"/>
    <property type="match status" value="1"/>
</dbReference>
<dbReference type="AlphaFoldDB" id="A0A6N7UXS5"/>
<dbReference type="Gene3D" id="3.40.50.1820">
    <property type="entry name" value="alpha/beta hydrolase"/>
    <property type="match status" value="1"/>
</dbReference>
<dbReference type="RefSeq" id="WP_154478779.1">
    <property type="nucleotide sequence ID" value="NZ_VULY01000018.1"/>
</dbReference>
<sequence length="326" mass="37607">MRREFTYLSADKVTRIHGIEWKPEGQVIGVLQISHGMKEYIGRYDEFAKVCAKHGYYVVGNDHLGHGRSVADETCYGYFHETRGNAFVLQDLHRLHQITKEKYPDVPYILLGHSMGSFLARQYASMYGRQLSGLIVMGSGWQPLPAIWAGKALSQILLAVKGWKHRSNLLEKIAFAGYLSRISPKRTEMDWLTKEEEIVDAYLENPWCSFQFTVNGYYHLFHSIEQAQKLGNIGRIPKRLPLLLVSGEADPVGRYGKGIQKLSDVYQNAKMRQVQMKLYPEDRHEILNETDRREVFQDILNWMDQVVSGEAKQTSLEEASFEEEWD</sequence>
<protein>
    <submittedName>
        <fullName evidence="2">Lysophospholipase</fullName>
    </submittedName>
</protein>
<dbReference type="Proteomes" id="UP000434409">
    <property type="component" value="Unassembled WGS sequence"/>
</dbReference>
<reference evidence="2 3" key="1">
    <citation type="submission" date="2019-08" db="EMBL/GenBank/DDBJ databases">
        <title>In-depth cultivation of the pig gut microbiome towards novel bacterial diversity and tailored functional studies.</title>
        <authorList>
            <person name="Wylensek D."/>
            <person name="Hitch T.C.A."/>
            <person name="Clavel T."/>
        </authorList>
    </citation>
    <scope>NUCLEOTIDE SEQUENCE [LARGE SCALE GENOMIC DNA]</scope>
    <source>
        <strain evidence="2 3">68-1-5</strain>
    </source>
</reference>
<dbReference type="PANTHER" id="PTHR11614">
    <property type="entry name" value="PHOSPHOLIPASE-RELATED"/>
    <property type="match status" value="1"/>
</dbReference>
<feature type="domain" description="Serine aminopeptidase S33" evidence="1">
    <location>
        <begin position="27"/>
        <end position="291"/>
    </location>
</feature>
<name>A0A6N7UXS5_9FIRM</name>
<comment type="caution">
    <text evidence="2">The sequence shown here is derived from an EMBL/GenBank/DDBJ whole genome shotgun (WGS) entry which is preliminary data.</text>
</comment>